<reference evidence="2 3" key="1">
    <citation type="journal article" date="2015" name="Genome Announc.">
        <title>Draft Genome Sequence of Filamentous Marine Cyanobacterium Lyngbya confervoides Strain BDU141951.</title>
        <authorList>
            <person name="Chandrababunaidu M.M."/>
            <person name="Sen D."/>
            <person name="Tripathy S."/>
        </authorList>
    </citation>
    <scope>NUCLEOTIDE SEQUENCE [LARGE SCALE GENOMIC DNA]</scope>
    <source>
        <strain evidence="2 3">BDU141951</strain>
    </source>
</reference>
<gene>
    <name evidence="2" type="ORF">QQ91_0002320</name>
</gene>
<dbReference type="RefSeq" id="WP_166279530.1">
    <property type="nucleotide sequence ID" value="NZ_JTHE03000015.1"/>
</dbReference>
<name>A0ABD4SYX2_9CYAN</name>
<comment type="caution">
    <text evidence="2">The sequence shown here is derived from an EMBL/GenBank/DDBJ whole genome shotgun (WGS) entry which is preliminary data.</text>
</comment>
<protein>
    <submittedName>
        <fullName evidence="2">Uncharacterized protein</fullName>
    </submittedName>
</protein>
<dbReference type="Proteomes" id="UP000031561">
    <property type="component" value="Unassembled WGS sequence"/>
</dbReference>
<dbReference type="EMBL" id="JTHE03000015">
    <property type="protein sequence ID" value="MCM1981666.1"/>
    <property type="molecule type" value="Genomic_DNA"/>
</dbReference>
<organism evidence="2 3">
    <name type="scientific">Lyngbya confervoides BDU141951</name>
    <dbReference type="NCBI Taxonomy" id="1574623"/>
    <lineage>
        <taxon>Bacteria</taxon>
        <taxon>Bacillati</taxon>
        <taxon>Cyanobacteriota</taxon>
        <taxon>Cyanophyceae</taxon>
        <taxon>Oscillatoriophycideae</taxon>
        <taxon>Oscillatoriales</taxon>
        <taxon>Microcoleaceae</taxon>
        <taxon>Lyngbya</taxon>
    </lineage>
</organism>
<proteinExistence type="predicted"/>
<sequence length="79" mass="8770">MGQFPDHSPRSRRSRPDSRQGSGPDAQERKDRPRCRVCEEAFDTLLLTVRVRQGRAHALCAGLDALGLGQLARTSGRLK</sequence>
<accession>A0ABD4SYX2</accession>
<keyword evidence="3" id="KW-1185">Reference proteome</keyword>
<dbReference type="AlphaFoldDB" id="A0ABD4SYX2"/>
<feature type="region of interest" description="Disordered" evidence="1">
    <location>
        <begin position="1"/>
        <end position="33"/>
    </location>
</feature>
<evidence type="ECO:0000313" key="2">
    <source>
        <dbReference type="EMBL" id="MCM1981666.1"/>
    </source>
</evidence>
<evidence type="ECO:0000256" key="1">
    <source>
        <dbReference type="SAM" id="MobiDB-lite"/>
    </source>
</evidence>
<evidence type="ECO:0000313" key="3">
    <source>
        <dbReference type="Proteomes" id="UP000031561"/>
    </source>
</evidence>